<dbReference type="InterPro" id="IPR006084">
    <property type="entry name" value="XPG/Rad2"/>
</dbReference>
<feature type="domain" description="XPG-I" evidence="4">
    <location>
        <begin position="124"/>
        <end position="195"/>
    </location>
</feature>
<comment type="caution">
    <text evidence="5">The sequence shown here is derived from an EMBL/GenBank/DDBJ whole genome shotgun (WGS) entry which is preliminary data.</text>
</comment>
<sequence length="551" mass="60955">MGIPKLWDVLKPAAEARTLTQMAIAEGFEPRRRGGGTLFIGLDASILLNRAQLAVSRQRSRGLSMQAGENVPLQVLFWQVCRMLALPVTPIYVFDGPGRPEMKRNQKVKTEPHALTHAYQELINRAGFHFYVAPGEAEAELAQLNKANEIDAVLTDDVDALAFGACQVIRIPNTAKDGDYISIYTSAALRQNPAVSLSASQMIFIAVLSGGDYDTEGLTGCGIGTAFRLAKSSLSHDLYIAARDLPDGELLNFLTDWRAKLRDQLTSDPDGILGRKYLSVARNVKRGFPSISVLRNYVRPLTSWSDGHLPPDMSQWGHLSPDLASLATWTEKYFSWGTSNKLTSRFRDNVWHGICIRFLLEPIDIDSALRAHISGRVVCGDFTRSDILGIMQARLGPGPPRKHPNVPGYTLKIETHSLMVNTFRLLPAEVPRPESPSERSTAIIWVPSSILHRALPEIIERYTSQSRLKASSSRTRSQPPAHLVPPPVPTVSLSPIPRAGPSALLRALDDFASSIEEHDQWRQEEHKAAEEVARSTAQRRGLRFLGFVDLT</sequence>
<accession>A0A369JTH3</accession>
<dbReference type="CDD" id="cd09870">
    <property type="entry name" value="PIN_YEN1"/>
    <property type="match status" value="1"/>
</dbReference>
<dbReference type="SMART" id="SM00484">
    <property type="entry name" value="XPGI"/>
    <property type="match status" value="1"/>
</dbReference>
<evidence type="ECO:0000313" key="6">
    <source>
        <dbReference type="Proteomes" id="UP000076154"/>
    </source>
</evidence>
<dbReference type="PANTHER" id="PTHR11081:SF75">
    <property type="entry name" value="ENDONUCLEASE, PUTATIVE (AFU_ORTHOLOGUE AFUA_3G13260)-RELATED"/>
    <property type="match status" value="1"/>
</dbReference>
<dbReference type="InterPro" id="IPR036279">
    <property type="entry name" value="5-3_exonuclease_C_sf"/>
</dbReference>
<dbReference type="OrthoDB" id="2148513at2759"/>
<proteinExistence type="predicted"/>
<dbReference type="GO" id="GO:0006281">
    <property type="term" value="P:DNA repair"/>
    <property type="evidence" value="ECO:0007669"/>
    <property type="project" value="UniProtKB-ARBA"/>
</dbReference>
<dbReference type="InterPro" id="IPR006085">
    <property type="entry name" value="XPG_DNA_repair_N"/>
</dbReference>
<dbReference type="Pfam" id="PF00752">
    <property type="entry name" value="XPG_N"/>
    <property type="match status" value="1"/>
</dbReference>
<dbReference type="AlphaFoldDB" id="A0A369JTH3"/>
<dbReference type="SUPFAM" id="SSF88723">
    <property type="entry name" value="PIN domain-like"/>
    <property type="match status" value="1"/>
</dbReference>
<dbReference type="Gene3D" id="3.40.50.1010">
    <property type="entry name" value="5'-nuclease"/>
    <property type="match status" value="2"/>
</dbReference>
<dbReference type="PANTHER" id="PTHR11081">
    <property type="entry name" value="FLAP ENDONUCLEASE FAMILY MEMBER"/>
    <property type="match status" value="1"/>
</dbReference>
<dbReference type="GO" id="GO:0017108">
    <property type="term" value="F:5'-flap endonuclease activity"/>
    <property type="evidence" value="ECO:0007669"/>
    <property type="project" value="TreeGrafter"/>
</dbReference>
<dbReference type="InterPro" id="IPR006086">
    <property type="entry name" value="XPG-I_dom"/>
</dbReference>
<dbReference type="STRING" id="39966.A0A369JTH3"/>
<dbReference type="Proteomes" id="UP000076154">
    <property type="component" value="Unassembled WGS sequence"/>
</dbReference>
<gene>
    <name evidence="5" type="primary">UVH3_0</name>
    <name evidence="5" type="ORF">Hypma_008282</name>
</gene>
<protein>
    <submittedName>
        <fullName evidence="5">DNA repair protein UVH3</fullName>
    </submittedName>
</protein>
<feature type="region of interest" description="Disordered" evidence="3">
    <location>
        <begin position="466"/>
        <end position="488"/>
    </location>
</feature>
<name>A0A369JTH3_HYPMA</name>
<evidence type="ECO:0000256" key="1">
    <source>
        <dbReference type="ARBA" id="ARBA00022722"/>
    </source>
</evidence>
<evidence type="ECO:0000259" key="4">
    <source>
        <dbReference type="SMART" id="SM00484"/>
    </source>
</evidence>
<dbReference type="InParanoid" id="A0A369JTH3"/>
<dbReference type="Gene3D" id="1.10.150.20">
    <property type="entry name" value="5' to 3' exonuclease, C-terminal subdomain"/>
    <property type="match status" value="1"/>
</dbReference>
<organism evidence="5 6">
    <name type="scientific">Hypsizygus marmoreus</name>
    <name type="common">White beech mushroom</name>
    <name type="synonym">Agaricus marmoreus</name>
    <dbReference type="NCBI Taxonomy" id="39966"/>
    <lineage>
        <taxon>Eukaryota</taxon>
        <taxon>Fungi</taxon>
        <taxon>Dikarya</taxon>
        <taxon>Basidiomycota</taxon>
        <taxon>Agaricomycotina</taxon>
        <taxon>Agaricomycetes</taxon>
        <taxon>Agaricomycetidae</taxon>
        <taxon>Agaricales</taxon>
        <taxon>Tricholomatineae</taxon>
        <taxon>Lyophyllaceae</taxon>
        <taxon>Hypsizygus</taxon>
    </lineage>
</organism>
<feature type="compositionally biased region" description="Polar residues" evidence="3">
    <location>
        <begin position="466"/>
        <end position="478"/>
    </location>
</feature>
<reference evidence="5" key="1">
    <citation type="submission" date="2018-04" db="EMBL/GenBank/DDBJ databases">
        <title>Whole genome sequencing of Hypsizygus marmoreus.</title>
        <authorList>
            <person name="Choi I.-G."/>
            <person name="Min B."/>
            <person name="Kim J.-G."/>
            <person name="Kim S."/>
            <person name="Oh Y.-L."/>
            <person name="Kong W.-S."/>
            <person name="Park H."/>
            <person name="Jeong J."/>
            <person name="Song E.-S."/>
        </authorList>
    </citation>
    <scope>NUCLEOTIDE SEQUENCE [LARGE SCALE GENOMIC DNA]</scope>
    <source>
        <strain evidence="5">51987-8</strain>
    </source>
</reference>
<keyword evidence="1" id="KW-0540">Nuclease</keyword>
<evidence type="ECO:0000256" key="2">
    <source>
        <dbReference type="ARBA" id="ARBA00022801"/>
    </source>
</evidence>
<keyword evidence="6" id="KW-1185">Reference proteome</keyword>
<dbReference type="PRINTS" id="PR00853">
    <property type="entry name" value="XPGRADSUPER"/>
</dbReference>
<dbReference type="InterPro" id="IPR029060">
    <property type="entry name" value="PIN-like_dom_sf"/>
</dbReference>
<evidence type="ECO:0000256" key="3">
    <source>
        <dbReference type="SAM" id="MobiDB-lite"/>
    </source>
</evidence>
<evidence type="ECO:0000313" key="5">
    <source>
        <dbReference type="EMBL" id="RDB24530.1"/>
    </source>
</evidence>
<dbReference type="Pfam" id="PF00867">
    <property type="entry name" value="XPG_I"/>
    <property type="match status" value="1"/>
</dbReference>
<dbReference type="EMBL" id="LUEZ02000043">
    <property type="protein sequence ID" value="RDB24530.1"/>
    <property type="molecule type" value="Genomic_DNA"/>
</dbReference>
<keyword evidence="2" id="KW-0378">Hydrolase</keyword>
<dbReference type="SUPFAM" id="SSF47807">
    <property type="entry name" value="5' to 3' exonuclease, C-terminal subdomain"/>
    <property type="match status" value="1"/>
</dbReference>